<accession>A0AAX1Q740</accession>
<sequence length="113" mass="12820">MLTWNKKTNKYHQNLVDQPGYVNHMPASHSPIYPIAGVPQPNQYVTGLDRVFVQHLSRHQGQKIAVMTTGGRIEGINAGVAVDHIQINVEDRSTHIRISQIIYFEGPLAFYRK</sequence>
<evidence type="ECO:0000313" key="1">
    <source>
        <dbReference type="EMBL" id="RAS76032.1"/>
    </source>
</evidence>
<dbReference type="Pfam" id="PF10842">
    <property type="entry name" value="DUF2642"/>
    <property type="match status" value="1"/>
</dbReference>
<comment type="caution">
    <text evidence="1">The sequence shown here is derived from an EMBL/GenBank/DDBJ whole genome shotgun (WGS) entry which is preliminary data.</text>
</comment>
<dbReference type="Proteomes" id="UP000250174">
    <property type="component" value="Unassembled WGS sequence"/>
</dbReference>
<dbReference type="AlphaFoldDB" id="A0AAX1Q740"/>
<protein>
    <recommendedName>
        <fullName evidence="3">DUF2642 domain-containing protein</fullName>
    </recommendedName>
</protein>
<organism evidence="1 2">
    <name type="scientific">Priestia endophytica</name>
    <dbReference type="NCBI Taxonomy" id="135735"/>
    <lineage>
        <taxon>Bacteria</taxon>
        <taxon>Bacillati</taxon>
        <taxon>Bacillota</taxon>
        <taxon>Bacilli</taxon>
        <taxon>Bacillales</taxon>
        <taxon>Bacillaceae</taxon>
        <taxon>Priestia</taxon>
    </lineage>
</organism>
<dbReference type="EMBL" id="LVYK01000031">
    <property type="protein sequence ID" value="RAS76032.1"/>
    <property type="molecule type" value="Genomic_DNA"/>
</dbReference>
<evidence type="ECO:0000313" key="2">
    <source>
        <dbReference type="Proteomes" id="UP000250174"/>
    </source>
</evidence>
<name>A0AAX1Q740_9BACI</name>
<reference evidence="1 2" key="1">
    <citation type="submission" date="2016-03" db="EMBL/GenBank/DDBJ databases">
        <title>Comparison of Bacillus endophyticus and B. anthracis characteristics using whole genome sequence analysis and microbiological techniques.</title>
        <authorList>
            <person name="Lekota K.E."/>
            <person name="Mafofo J."/>
            <person name="Rees J."/>
            <person name="Muchadeyi F.C."/>
            <person name="Madoroba E."/>
            <person name="Van Heerden H."/>
        </authorList>
    </citation>
    <scope>NUCLEOTIDE SEQUENCE [LARGE SCALE GENOMIC DNA]</scope>
    <source>
        <strain evidence="1 2">3631_10C</strain>
    </source>
</reference>
<proteinExistence type="predicted"/>
<dbReference type="InterPro" id="IPR020139">
    <property type="entry name" value="DUF2642"/>
</dbReference>
<gene>
    <name evidence="1" type="ORF">A3864_14210</name>
</gene>
<evidence type="ECO:0008006" key="3">
    <source>
        <dbReference type="Google" id="ProtNLM"/>
    </source>
</evidence>